<gene>
    <name evidence="1" type="ORF">SAMN05216231_0458</name>
</gene>
<proteinExistence type="predicted"/>
<reference evidence="1 2" key="1">
    <citation type="submission" date="2016-10" db="EMBL/GenBank/DDBJ databases">
        <authorList>
            <person name="de Groot N.N."/>
        </authorList>
    </citation>
    <scope>NUCLEOTIDE SEQUENCE [LARGE SCALE GENOMIC DNA]</scope>
    <source>
        <strain evidence="1 2">CGMCC 1.10449</strain>
    </source>
</reference>
<evidence type="ECO:0000313" key="1">
    <source>
        <dbReference type="EMBL" id="SDQ10814.1"/>
    </source>
</evidence>
<organism evidence="1 2">
    <name type="scientific">Virgibacillus salinus</name>
    <dbReference type="NCBI Taxonomy" id="553311"/>
    <lineage>
        <taxon>Bacteria</taxon>
        <taxon>Bacillati</taxon>
        <taxon>Bacillota</taxon>
        <taxon>Bacilli</taxon>
        <taxon>Bacillales</taxon>
        <taxon>Bacillaceae</taxon>
        <taxon>Virgibacillus</taxon>
    </lineage>
</organism>
<dbReference type="Proteomes" id="UP000199444">
    <property type="component" value="Unassembled WGS sequence"/>
</dbReference>
<protein>
    <submittedName>
        <fullName evidence="1">Uncharacterized protein</fullName>
    </submittedName>
</protein>
<dbReference type="EMBL" id="FNKD01000001">
    <property type="protein sequence ID" value="SDQ10814.1"/>
    <property type="molecule type" value="Genomic_DNA"/>
</dbReference>
<accession>A0A1H0Y6L6</accession>
<name>A0A1H0Y6L6_9BACI</name>
<dbReference type="AlphaFoldDB" id="A0A1H0Y6L6"/>
<dbReference type="STRING" id="553311.SAMN05216231_0458"/>
<evidence type="ECO:0000313" key="2">
    <source>
        <dbReference type="Proteomes" id="UP000199444"/>
    </source>
</evidence>
<keyword evidence="2" id="KW-1185">Reference proteome</keyword>
<sequence>MLQISTLETFHSTDLNANRLLSNYEQGVRNLLNSDADSYNKVKSTLNEIFNSLIIYSDKEMNQESFDRMTNELMPLVEQFREETEKIIK</sequence>